<evidence type="ECO:0000259" key="3">
    <source>
        <dbReference type="Pfam" id="PF02525"/>
    </source>
</evidence>
<feature type="domain" description="Flavodoxin-like fold" evidence="3">
    <location>
        <begin position="1"/>
        <end position="186"/>
    </location>
</feature>
<dbReference type="GO" id="GO:0005829">
    <property type="term" value="C:cytosol"/>
    <property type="evidence" value="ECO:0007669"/>
    <property type="project" value="TreeGrafter"/>
</dbReference>
<dbReference type="GO" id="GO:0003955">
    <property type="term" value="F:NAD(P)H dehydrogenase (quinone) activity"/>
    <property type="evidence" value="ECO:0007669"/>
    <property type="project" value="TreeGrafter"/>
</dbReference>
<keyword evidence="2" id="KW-0560">Oxidoreductase</keyword>
<dbReference type="SUPFAM" id="SSF52218">
    <property type="entry name" value="Flavoproteins"/>
    <property type="match status" value="1"/>
</dbReference>
<gene>
    <name evidence="4" type="ORF">PBLR_11160</name>
</gene>
<dbReference type="Gene3D" id="3.40.50.360">
    <property type="match status" value="1"/>
</dbReference>
<dbReference type="InterPro" id="IPR003680">
    <property type="entry name" value="Flavodoxin_fold"/>
</dbReference>
<dbReference type="Pfam" id="PF02525">
    <property type="entry name" value="Flavodoxin_2"/>
    <property type="match status" value="1"/>
</dbReference>
<organism evidence="4 5">
    <name type="scientific">Paenibacillus alvei</name>
    <name type="common">Bacillus alvei</name>
    <dbReference type="NCBI Taxonomy" id="44250"/>
    <lineage>
        <taxon>Bacteria</taxon>
        <taxon>Bacillati</taxon>
        <taxon>Bacillota</taxon>
        <taxon>Bacilli</taxon>
        <taxon>Bacillales</taxon>
        <taxon>Paenibacillaceae</taxon>
        <taxon>Paenibacillus</taxon>
    </lineage>
</organism>
<evidence type="ECO:0000313" key="5">
    <source>
        <dbReference type="Proteomes" id="UP000304148"/>
    </source>
</evidence>
<evidence type="ECO:0000313" key="4">
    <source>
        <dbReference type="EMBL" id="SYX82738.1"/>
    </source>
</evidence>
<dbReference type="EMBL" id="LS992241">
    <property type="protein sequence ID" value="SYX82738.1"/>
    <property type="molecule type" value="Genomic_DNA"/>
</dbReference>
<dbReference type="Proteomes" id="UP000304148">
    <property type="component" value="Chromosome"/>
</dbReference>
<accession>A0A383R724</accession>
<sequence>MRHLIIYAHPNPNSFNHAIMEMVQAELEDQGHAALVRNLYEMEFNPVLSAQDFELFGQHELPSDIEEEQGHITWADHIILIYPIWWASMPAIMKGYIDRVFSYGFAYKYGADGLEKLLLGKSALLLSTHGNTHEQYEQSGMYEAMQKTTDSGIFEFVGMKVLVHRFFASVTTIDDEARKQMLVSVKELLQKLHR</sequence>
<evidence type="ECO:0000256" key="1">
    <source>
        <dbReference type="ARBA" id="ARBA00006252"/>
    </source>
</evidence>
<protein>
    <submittedName>
        <fullName evidence="4">NAD(P)H dehydrogenase (Quinone)</fullName>
    </submittedName>
</protein>
<dbReference type="InterPro" id="IPR029039">
    <property type="entry name" value="Flavoprotein-like_sf"/>
</dbReference>
<dbReference type="RefSeq" id="WP_138184995.1">
    <property type="nucleotide sequence ID" value="NZ_LS992241.1"/>
</dbReference>
<dbReference type="AlphaFoldDB" id="A0A383R724"/>
<dbReference type="InterPro" id="IPR051545">
    <property type="entry name" value="NAD(P)H_dehydrogenase_qn"/>
</dbReference>
<comment type="similarity">
    <text evidence="1">Belongs to the NAD(P)H dehydrogenase (quinone) family.</text>
</comment>
<dbReference type="PANTHER" id="PTHR10204">
    <property type="entry name" value="NAD P H OXIDOREDUCTASE-RELATED"/>
    <property type="match status" value="1"/>
</dbReference>
<reference evidence="5" key="1">
    <citation type="submission" date="2018-08" db="EMBL/GenBank/DDBJ databases">
        <authorList>
            <person name="Chevrot R."/>
        </authorList>
    </citation>
    <scope>NUCLEOTIDE SEQUENCE [LARGE SCALE GENOMIC DNA]</scope>
</reference>
<proteinExistence type="inferred from homology"/>
<dbReference type="PANTHER" id="PTHR10204:SF34">
    <property type="entry name" value="NAD(P)H DEHYDROGENASE [QUINONE] 1 ISOFORM 1"/>
    <property type="match status" value="1"/>
</dbReference>
<evidence type="ECO:0000256" key="2">
    <source>
        <dbReference type="ARBA" id="ARBA00023002"/>
    </source>
</evidence>
<name>A0A383R724_PAEAL</name>